<evidence type="ECO:0000256" key="1">
    <source>
        <dbReference type="SAM" id="MobiDB-lite"/>
    </source>
</evidence>
<dbReference type="Proteomes" id="UP000606974">
    <property type="component" value="Unassembled WGS sequence"/>
</dbReference>
<comment type="caution">
    <text evidence="2">The sequence shown here is derived from an EMBL/GenBank/DDBJ whole genome shotgun (WGS) entry which is preliminary data.</text>
</comment>
<dbReference type="AlphaFoldDB" id="A0A8H7ADQ2"/>
<feature type="region of interest" description="Disordered" evidence="1">
    <location>
        <begin position="98"/>
        <end position="155"/>
    </location>
</feature>
<organism evidence="2 3">
    <name type="scientific">Endocarpon pusillum</name>
    <dbReference type="NCBI Taxonomy" id="364733"/>
    <lineage>
        <taxon>Eukaryota</taxon>
        <taxon>Fungi</taxon>
        <taxon>Dikarya</taxon>
        <taxon>Ascomycota</taxon>
        <taxon>Pezizomycotina</taxon>
        <taxon>Eurotiomycetes</taxon>
        <taxon>Chaetothyriomycetidae</taxon>
        <taxon>Verrucariales</taxon>
        <taxon>Verrucariaceae</taxon>
        <taxon>Endocarpon</taxon>
    </lineage>
</organism>
<sequence>MCWIGYLLTEPLITVKSLLRVRITHVKQPSFLREAVSSNTLEILTPVEAQRLVEWDDNSTSIAAPGAVSSAPVPASDSRQEFFSDSGHIATKTFAVSASVGTQSSSRNSHNSKHSIPVALARKGAMPHGRDNQQLFPSVQDHPRDHPRNPPAEDG</sequence>
<evidence type="ECO:0000313" key="3">
    <source>
        <dbReference type="Proteomes" id="UP000606974"/>
    </source>
</evidence>
<reference evidence="2" key="1">
    <citation type="submission" date="2020-02" db="EMBL/GenBank/DDBJ databases">
        <authorList>
            <person name="Palmer J.M."/>
        </authorList>
    </citation>
    <scope>NUCLEOTIDE SEQUENCE</scope>
    <source>
        <strain evidence="2">EPUS1.4</strain>
        <tissue evidence="2">Thallus</tissue>
    </source>
</reference>
<name>A0A8H7ADQ2_9EURO</name>
<accession>A0A8H7ADQ2</accession>
<keyword evidence="3" id="KW-1185">Reference proteome</keyword>
<gene>
    <name evidence="2" type="ORF">GJ744_001182</name>
</gene>
<evidence type="ECO:0000313" key="2">
    <source>
        <dbReference type="EMBL" id="KAF7505192.1"/>
    </source>
</evidence>
<protein>
    <submittedName>
        <fullName evidence="2">Uncharacterized protein</fullName>
    </submittedName>
</protein>
<proteinExistence type="predicted"/>
<dbReference type="EMBL" id="JAACFV010000116">
    <property type="protein sequence ID" value="KAF7505192.1"/>
    <property type="molecule type" value="Genomic_DNA"/>
</dbReference>